<keyword evidence="6" id="KW-1133">Transmembrane helix</keyword>
<feature type="region of interest" description="Disordered" evidence="5">
    <location>
        <begin position="1130"/>
        <end position="1155"/>
    </location>
</feature>
<dbReference type="InterPro" id="IPR003591">
    <property type="entry name" value="Leu-rich_rpt_typical-subtyp"/>
</dbReference>
<dbReference type="PROSITE" id="PS51450">
    <property type="entry name" value="LRR"/>
    <property type="match status" value="3"/>
</dbReference>
<dbReference type="PANTHER" id="PTHR24366:SF170">
    <property type="entry name" value="RE50361P"/>
    <property type="match status" value="1"/>
</dbReference>
<evidence type="ECO:0000256" key="4">
    <source>
        <dbReference type="ARBA" id="ARBA00023180"/>
    </source>
</evidence>
<gene>
    <name evidence="10" type="primary">LOC105364318</name>
</gene>
<keyword evidence="4" id="KW-0325">Glycoprotein</keyword>
<dbReference type="GO" id="GO:0071944">
    <property type="term" value="C:cell periphery"/>
    <property type="evidence" value="ECO:0007669"/>
    <property type="project" value="UniProtKB-ARBA"/>
</dbReference>
<dbReference type="InterPro" id="IPR001611">
    <property type="entry name" value="Leu-rich_rpt"/>
</dbReference>
<reference evidence="10" key="1">
    <citation type="submission" date="2025-08" db="UniProtKB">
        <authorList>
            <consortium name="RefSeq"/>
        </authorList>
    </citation>
    <scope>IDENTIFICATION</scope>
</reference>
<feature type="compositionally biased region" description="Polar residues" evidence="5">
    <location>
        <begin position="1240"/>
        <end position="1257"/>
    </location>
</feature>
<keyword evidence="9" id="KW-1185">Reference proteome</keyword>
<dbReference type="SMART" id="SM00369">
    <property type="entry name" value="LRR_TYP"/>
    <property type="match status" value="28"/>
</dbReference>
<dbReference type="SMART" id="SM00365">
    <property type="entry name" value="LRR_SD22"/>
    <property type="match status" value="6"/>
</dbReference>
<evidence type="ECO:0000259" key="8">
    <source>
        <dbReference type="SMART" id="SM00082"/>
    </source>
</evidence>
<feature type="chain" id="PRO_5042603836" evidence="7">
    <location>
        <begin position="28"/>
        <end position="1569"/>
    </location>
</feature>
<feature type="region of interest" description="Disordered" evidence="5">
    <location>
        <begin position="1196"/>
        <end position="1218"/>
    </location>
</feature>
<proteinExistence type="predicted"/>
<dbReference type="SUPFAM" id="SSF52058">
    <property type="entry name" value="L domain-like"/>
    <property type="match status" value="3"/>
</dbReference>
<protein>
    <submittedName>
        <fullName evidence="10">Chaoptin</fullName>
    </submittedName>
</protein>
<dbReference type="KEGG" id="csol:105364318"/>
<organism evidence="9 10">
    <name type="scientific">Ceratosolen solmsi marchali</name>
    <dbReference type="NCBI Taxonomy" id="326594"/>
    <lineage>
        <taxon>Eukaryota</taxon>
        <taxon>Metazoa</taxon>
        <taxon>Ecdysozoa</taxon>
        <taxon>Arthropoda</taxon>
        <taxon>Hexapoda</taxon>
        <taxon>Insecta</taxon>
        <taxon>Pterygota</taxon>
        <taxon>Neoptera</taxon>
        <taxon>Endopterygota</taxon>
        <taxon>Hymenoptera</taxon>
        <taxon>Apocrita</taxon>
        <taxon>Proctotrupomorpha</taxon>
        <taxon>Chalcidoidea</taxon>
        <taxon>Agaonidae</taxon>
        <taxon>Agaoninae</taxon>
        <taxon>Ceratosolen</taxon>
    </lineage>
</organism>
<feature type="compositionally biased region" description="Polar residues" evidence="5">
    <location>
        <begin position="1066"/>
        <end position="1080"/>
    </location>
</feature>
<dbReference type="Gene3D" id="3.80.10.10">
    <property type="entry name" value="Ribonuclease Inhibitor"/>
    <property type="match status" value="7"/>
</dbReference>
<sequence>MGKPPEGGGLRPFIIIGILVLLYDSHAQEYGCPPQEKILPCRCSTRDMEFQIWCSHSELPRVLEGLKAVSRYVSHPIDELILENNNLPSLPGHVFASLRVLRLMLRNNRLERVSSGWLDGLHDSLLELFLVEPDLRSLPADSLENLQGLEAVTLQSKLIKRLPSFTGLSKLRYLQINSPGLIELTPRNFRDLPFLEQLHVFGSPKLTRFEAGLLRDLPRLQLVNVSDCGLQWIHPRAFINLPELKELALPGNLIQEATMVGRAIVDIPSLSVLQLDRNKIVRLAEGSFADLPTLSRISLSFNRITEIFPGAFERVPLLRVLNLNHNRIHRIHPEFFVQHGREVSGVEEMWLMDNDIGHVSEIRSVLDATPRLKLLEASFNQIEDIGYGALRGHPSLERLHLDYNRLSFLQRDVFADMPALRELRLRNNSLVNSPDAPFWDLPALKGLDLSGNFFRHVEARLLANLPNLRRLDLSENTIALVEPDAFLNLPALEHINMSGNALSVLHPMTFRHLTNLYELDVGWNRLLEIIPGLPRNMEHLYLPMNRIVALPSNLDSQSLTLPLLRSLDLSANGIERLVPSALGALPSLRKLNLGFNALTILEDGSFEGLMRLELLDLKYNRIDELHARCFRPLRNLLDLNLRGNRIELIKPDVFQDNVRLQRLDISRNNLAQIPHKTFAFTRELRELYASHNALPELPSSLHGLEALQILDLSFNKLTALAPETLSSLTSLLELKLVRNRIRELREGAFDRLPRLALIDLENNDLVLIERNAIRALPELQALRLGKNRIQMIPSGAFSELPMLQSAELQENRVQEIANNAFINIPHLLLLNLSHNLLSSLEHMGLESLHSLEVLDLSDNRITRVSSESLATMEWLVELKMDNNRICIIQGSPFDEMPRLRVLSLRSNKMASVAENTFKRLRSNIAVLDIDGNPLSCSCGMLWLRGWLQQASSEGPRCADGSLFREIRLSKQDCQRERQLEPLYPGCESEGLSATSTSISPHYSLPSWMDMKKPSRLPAQDSDYSYNDYDDYPQEGNSTDISNALGGNVASSSPSPSSVMTVGPQATGHNVQVARPTSPSKSLGVKNVTAAGNRKPTIPPSPSSSGFTFFGVPLPNLNFNLWGNAAKKANRKEDSNDASYSNSSKLSVSSRPGRSRYRNFLPTEPEIHRGGFVPLPRGQGGFIPIVDPRLEQRPFNVNNSDTSIISKNSSKENENGSQMLHERKHIKTSNYNLGKIERTNGPVTSGHNHSLNLGNAKSRQPDRNREKFTGAVSIRREPNSGSTITQDSSVEAHETLVSTEIYVNESIEGIPEDEENKDDRTVSRIVWESDKTRNVSTTIKEVPIVNVDKLHSNINNTSNDRISNNRLKATTMPTTMITTTQVIIKIFLIFNTFWIAFLENIQIMQETSIKQADTSTPNTLIAQTLDALNLTPQVTRSMEASALSALLVPGGQLPPVTVSGTNIRQFGRSTITKIPSPYFEPNNDNNVQEKLIENRENLLSKEDNHLSGSSVDETVKLLENDNFNWYFQHYNDSNLEPYVGIIYGGNLASSVKVDHLSMFVYAYYLIRYLL</sequence>
<feature type="region of interest" description="Disordered" evidence="5">
    <location>
        <begin position="1240"/>
        <end position="1263"/>
    </location>
</feature>
<keyword evidence="6" id="KW-0472">Membrane</keyword>
<dbReference type="InterPro" id="IPR032675">
    <property type="entry name" value="LRR_dom_sf"/>
</dbReference>
<evidence type="ECO:0000256" key="6">
    <source>
        <dbReference type="SAM" id="Phobius"/>
    </source>
</evidence>
<evidence type="ECO:0000256" key="5">
    <source>
        <dbReference type="SAM" id="MobiDB-lite"/>
    </source>
</evidence>
<dbReference type="Pfam" id="PF00560">
    <property type="entry name" value="LRR_1"/>
    <property type="match status" value="1"/>
</dbReference>
<accession>A0AAJ7DXZ8</accession>
<keyword evidence="3" id="KW-0677">Repeat</keyword>
<evidence type="ECO:0000256" key="2">
    <source>
        <dbReference type="ARBA" id="ARBA00022729"/>
    </source>
</evidence>
<dbReference type="SMART" id="SM00082">
    <property type="entry name" value="LRRCT"/>
    <property type="match status" value="1"/>
</dbReference>
<evidence type="ECO:0000256" key="1">
    <source>
        <dbReference type="ARBA" id="ARBA00022614"/>
    </source>
</evidence>
<dbReference type="Pfam" id="PF13855">
    <property type="entry name" value="LRR_8"/>
    <property type="match status" value="6"/>
</dbReference>
<dbReference type="CTD" id="40266"/>
<name>A0AAJ7DXZ8_9HYME</name>
<feature type="region of interest" description="Disordered" evidence="5">
    <location>
        <begin position="1004"/>
        <end position="1104"/>
    </location>
</feature>
<evidence type="ECO:0000313" key="10">
    <source>
        <dbReference type="RefSeq" id="XP_011500521.1"/>
    </source>
</evidence>
<feature type="compositionally biased region" description="Low complexity" evidence="5">
    <location>
        <begin position="1138"/>
        <end position="1149"/>
    </location>
</feature>
<feature type="domain" description="LRRCT" evidence="8">
    <location>
        <begin position="932"/>
        <end position="974"/>
    </location>
</feature>
<keyword evidence="2 7" id="KW-0732">Signal</keyword>
<feature type="transmembrane region" description="Helical" evidence="6">
    <location>
        <begin position="1381"/>
        <end position="1400"/>
    </location>
</feature>
<dbReference type="PANTHER" id="PTHR24366">
    <property type="entry name" value="IG(IMMUNOGLOBULIN) AND LRR(LEUCINE RICH REPEAT) DOMAINS"/>
    <property type="match status" value="1"/>
</dbReference>
<dbReference type="FunFam" id="3.80.10.10:FF:000770">
    <property type="entry name" value="Uncharacterized protein"/>
    <property type="match status" value="1"/>
</dbReference>
<evidence type="ECO:0000313" key="9">
    <source>
        <dbReference type="Proteomes" id="UP000695007"/>
    </source>
</evidence>
<dbReference type="FunFam" id="3.80.10.10:FF:001164">
    <property type="entry name" value="GH01279p"/>
    <property type="match status" value="1"/>
</dbReference>
<dbReference type="PRINTS" id="PR00019">
    <property type="entry name" value="LEURICHRPT"/>
</dbReference>
<dbReference type="RefSeq" id="XP_011500521.1">
    <property type="nucleotide sequence ID" value="XM_011502219.1"/>
</dbReference>
<keyword evidence="1" id="KW-0433">Leucine-rich repeat</keyword>
<keyword evidence="6" id="KW-0812">Transmembrane</keyword>
<dbReference type="InterPro" id="IPR000483">
    <property type="entry name" value="Cys-rich_flank_reg_C"/>
</dbReference>
<evidence type="ECO:0000256" key="3">
    <source>
        <dbReference type="ARBA" id="ARBA00022737"/>
    </source>
</evidence>
<evidence type="ECO:0000256" key="7">
    <source>
        <dbReference type="SAM" id="SignalP"/>
    </source>
</evidence>
<dbReference type="Proteomes" id="UP000695007">
    <property type="component" value="Unplaced"/>
</dbReference>
<feature type="signal peptide" evidence="7">
    <location>
        <begin position="1"/>
        <end position="27"/>
    </location>
</feature>
<dbReference type="GeneID" id="105364318"/>